<name>A0A7I4Z0N9_HAECO</name>
<keyword evidence="4" id="KW-1185">Reference proteome</keyword>
<reference evidence="5" key="1">
    <citation type="submission" date="2020-12" db="UniProtKB">
        <authorList>
            <consortium name="WormBaseParasite"/>
        </authorList>
    </citation>
    <scope>IDENTIFICATION</scope>
    <source>
        <strain evidence="5">MHco3</strain>
    </source>
</reference>
<keyword evidence="2" id="KW-0326">Glycosidase</keyword>
<dbReference type="GO" id="GO:0005737">
    <property type="term" value="C:cytoplasm"/>
    <property type="evidence" value="ECO:0007669"/>
    <property type="project" value="TreeGrafter"/>
</dbReference>
<dbReference type="AlphaFoldDB" id="A0A7I4Z0N9"/>
<dbReference type="InterPro" id="IPR013785">
    <property type="entry name" value="Aldolase_TIM"/>
</dbReference>
<accession>A0A7I4Z0N9</accession>
<dbReference type="GO" id="GO:0009311">
    <property type="term" value="P:oligosaccharide metabolic process"/>
    <property type="evidence" value="ECO:0007669"/>
    <property type="project" value="TreeGrafter"/>
</dbReference>
<evidence type="ECO:0000313" key="5">
    <source>
        <dbReference type="WBParaSite" id="HCON_00161070-00001"/>
    </source>
</evidence>
<dbReference type="InterPro" id="IPR002241">
    <property type="entry name" value="Glyco_hydro_27"/>
</dbReference>
<dbReference type="GO" id="GO:0016139">
    <property type="term" value="P:glycoside catabolic process"/>
    <property type="evidence" value="ECO:0007669"/>
    <property type="project" value="TreeGrafter"/>
</dbReference>
<organism evidence="4 5">
    <name type="scientific">Haemonchus contortus</name>
    <name type="common">Barber pole worm</name>
    <dbReference type="NCBI Taxonomy" id="6289"/>
    <lineage>
        <taxon>Eukaryota</taxon>
        <taxon>Metazoa</taxon>
        <taxon>Ecdysozoa</taxon>
        <taxon>Nematoda</taxon>
        <taxon>Chromadorea</taxon>
        <taxon>Rhabditida</taxon>
        <taxon>Rhabditina</taxon>
        <taxon>Rhabditomorpha</taxon>
        <taxon>Strongyloidea</taxon>
        <taxon>Trichostrongylidae</taxon>
        <taxon>Haemonchus</taxon>
    </lineage>
</organism>
<sequence length="98" mass="10851">MSNDLRVLKPEIRDILLNRNVIAIDQDPLGIMGKLVRRIKYISIYVKPVTPVRNGHYSYAVAVVNMHEHKDKSAGRPTGRRAGGSSARGEKGGRQTGK</sequence>
<dbReference type="PANTHER" id="PTHR11452:SF83">
    <property type="entry name" value="ALPHA-GALACTOSIDASE"/>
    <property type="match status" value="1"/>
</dbReference>
<dbReference type="PANTHER" id="PTHR11452">
    <property type="entry name" value="ALPHA-GALACTOSIDASE/ALPHA-N-ACETYLGALACTOSAMINIDASE"/>
    <property type="match status" value="1"/>
</dbReference>
<dbReference type="Proteomes" id="UP000025227">
    <property type="component" value="Unplaced"/>
</dbReference>
<evidence type="ECO:0000256" key="1">
    <source>
        <dbReference type="ARBA" id="ARBA00022801"/>
    </source>
</evidence>
<dbReference type="Gene3D" id="3.20.20.70">
    <property type="entry name" value="Aldolase class I"/>
    <property type="match status" value="1"/>
</dbReference>
<dbReference type="WBParaSite" id="HCON_00161070-00001">
    <property type="protein sequence ID" value="HCON_00161070-00001"/>
    <property type="gene ID" value="HCON_00161070"/>
</dbReference>
<protein>
    <submittedName>
        <fullName evidence="5">50S ribosomal protein L30</fullName>
    </submittedName>
</protein>
<evidence type="ECO:0000256" key="2">
    <source>
        <dbReference type="ARBA" id="ARBA00023295"/>
    </source>
</evidence>
<keyword evidence="1" id="KW-0378">Hydrolase</keyword>
<proteinExistence type="predicted"/>
<dbReference type="OrthoDB" id="5795902at2759"/>
<dbReference type="GO" id="GO:0004557">
    <property type="term" value="F:alpha-galactosidase activity"/>
    <property type="evidence" value="ECO:0007669"/>
    <property type="project" value="TreeGrafter"/>
</dbReference>
<evidence type="ECO:0000256" key="3">
    <source>
        <dbReference type="SAM" id="MobiDB-lite"/>
    </source>
</evidence>
<evidence type="ECO:0000313" key="4">
    <source>
        <dbReference type="Proteomes" id="UP000025227"/>
    </source>
</evidence>
<feature type="compositionally biased region" description="Basic and acidic residues" evidence="3">
    <location>
        <begin position="88"/>
        <end position="98"/>
    </location>
</feature>
<feature type="region of interest" description="Disordered" evidence="3">
    <location>
        <begin position="68"/>
        <end position="98"/>
    </location>
</feature>